<reference evidence="1 2" key="1">
    <citation type="submission" date="2014-12" db="EMBL/GenBank/DDBJ databases">
        <title>Frankia sp. BMG5.1 draft genome.</title>
        <authorList>
            <person name="Gtari M."/>
            <person name="Ghodhbane-Gtari F."/>
            <person name="Nouioui I."/>
            <person name="Ktari A."/>
            <person name="Hezbri K."/>
            <person name="Mimouni W."/>
            <person name="Sbissi I."/>
            <person name="Ayari A."/>
            <person name="Yamanaka T."/>
            <person name="Normand P."/>
            <person name="Tisa L.S."/>
            <person name="Boudabous A."/>
        </authorList>
    </citation>
    <scope>NUCLEOTIDE SEQUENCE [LARGE SCALE GENOMIC DNA]</scope>
    <source>
        <strain evidence="1 2">BMG5.1</strain>
    </source>
</reference>
<evidence type="ECO:0000313" key="2">
    <source>
        <dbReference type="Proteomes" id="UP000035425"/>
    </source>
</evidence>
<sequence length="126" mass="13304">MKGLLYDAGALIAAEQADHKVWAMHAEALEHDVRPVVPAPVLAQVWRGGPQPNLSRLLKGCDIEPLAEETARAVGKLLARAGTSDIVDATVVLNAASTDRSILTSDASDLRALSEAHGTKVDIHPV</sequence>
<dbReference type="Gene3D" id="3.40.50.1010">
    <property type="entry name" value="5'-nuclease"/>
    <property type="match status" value="1"/>
</dbReference>
<evidence type="ECO:0008006" key="3">
    <source>
        <dbReference type="Google" id="ProtNLM"/>
    </source>
</evidence>
<protein>
    <recommendedName>
        <fullName evidence="3">PIN domain-containing protein</fullName>
    </recommendedName>
</protein>
<dbReference type="SUPFAM" id="SSF88723">
    <property type="entry name" value="PIN domain-like"/>
    <property type="match status" value="1"/>
</dbReference>
<dbReference type="RefSeq" id="WP_047224615.1">
    <property type="nucleotide sequence ID" value="NZ_JWIO01000043.1"/>
</dbReference>
<comment type="caution">
    <text evidence="1">The sequence shown here is derived from an EMBL/GenBank/DDBJ whole genome shotgun (WGS) entry which is preliminary data.</text>
</comment>
<dbReference type="InterPro" id="IPR029060">
    <property type="entry name" value="PIN-like_dom_sf"/>
</dbReference>
<name>A0ABR5F048_9ACTN</name>
<gene>
    <name evidence="1" type="ORF">FrCorBMG51_20290</name>
</gene>
<dbReference type="EMBL" id="JWIO01000043">
    <property type="protein sequence ID" value="KLL10091.1"/>
    <property type="molecule type" value="Genomic_DNA"/>
</dbReference>
<evidence type="ECO:0000313" key="1">
    <source>
        <dbReference type="EMBL" id="KLL10091.1"/>
    </source>
</evidence>
<accession>A0ABR5F048</accession>
<keyword evidence="2" id="KW-1185">Reference proteome</keyword>
<dbReference type="Proteomes" id="UP000035425">
    <property type="component" value="Unassembled WGS sequence"/>
</dbReference>
<organism evidence="1 2">
    <name type="scientific">Protofrankia coriariae</name>
    <dbReference type="NCBI Taxonomy" id="1562887"/>
    <lineage>
        <taxon>Bacteria</taxon>
        <taxon>Bacillati</taxon>
        <taxon>Actinomycetota</taxon>
        <taxon>Actinomycetes</taxon>
        <taxon>Frankiales</taxon>
        <taxon>Frankiaceae</taxon>
        <taxon>Protofrankia</taxon>
    </lineage>
</organism>
<proteinExistence type="predicted"/>